<dbReference type="SMART" id="SM00479">
    <property type="entry name" value="EXOIII"/>
    <property type="match status" value="1"/>
</dbReference>
<dbReference type="SMART" id="SM00491">
    <property type="entry name" value="HELICc2"/>
    <property type="match status" value="1"/>
</dbReference>
<dbReference type="HAMAP" id="MF_02206">
    <property type="entry name" value="DinG_exonucl"/>
    <property type="match status" value="1"/>
</dbReference>
<feature type="domain" description="Helicase ATP-binding" evidence="12">
    <location>
        <begin position="245"/>
        <end position="534"/>
    </location>
</feature>
<evidence type="ECO:0000256" key="3">
    <source>
        <dbReference type="ARBA" id="ARBA00022705"/>
    </source>
</evidence>
<keyword evidence="5 10" id="KW-0547">Nucleotide-binding</keyword>
<keyword evidence="9" id="KW-0239">DNA-directed DNA polymerase</keyword>
<accession>A0A4P5P694</accession>
<dbReference type="GO" id="GO:0008408">
    <property type="term" value="F:3'-5' exonuclease activity"/>
    <property type="evidence" value="ECO:0007669"/>
    <property type="project" value="UniProtKB-UniRule"/>
</dbReference>
<keyword evidence="6 10" id="KW-0378">Hydrolase</keyword>
<gene>
    <name evidence="13" type="primary">dnaQ</name>
    <name evidence="10 11" type="synonym">dinG</name>
    <name evidence="13" type="ORF">NRIC_08070</name>
</gene>
<sequence length="918" mass="106074">MKKTYAVVDIETTGTDAATDRIIQFGCVLVEDGEIVTRFATDINPDKGISKQIQTLTGITNQRVRQAPFFEDVAETIFNLLEDTIFIAHNIFFDYTFLSNELTRCGMPPLTIPGIDTVELAQIFLPTSLSFRLSDLSTELGLAHRNPHQADSDAEVTAQLFLRIEQKIRSLPLVTMEKISRLTEHMAFQTGDYLQDLFDEMAHQPKELSEDLQIVQGIALKKKSVALFEETYYGNKAYPRAKKAKERLYQDQLVFRREQSRLMNLVYDFFTKKTEKNTIVEAATGLGKTLGYLLPMSYLASPEKPLVISTASLLLQEQIITHDLPLLNRLLDQPLQAVIMKSSRHYIDLVRYQQTLQKRTEHKQYSFYQMAVLVWLTQTETGDFDELNMTSLQHAFWRDVAHQGIETISPASPFYTVDFLRHREKKAKQSNVYVTNHAFLAHEGQRRSFQLPESPYLIIDEAHHLNRILEQVSTHQVSALNTKKHLNRLAETEAFDKWKRIAESDRSAAHMLDLLEDILTELVEDLLDLFETCKRLAANGKEPMISKEQLDQSSYEGEKLIQRVSLLYDEALQASQQVQAYFMSEKDRFSLKQQGQWGEFTDLYRKLERQKESFELFFEQWKSRYIHWLKEQDQSFHVQDLAASLLPETAWYQRYQQILYLGGTMKIGSDRRYFARRWGIPETALKVIPSPYDYEKQARLYIPTDGIAIQETSPEKYANYLSKLISQLAKKEKRPILVLFTSHDILNRVYHHMKVPLLNEGREVLAQGIGGSREKLLKRFLLSEDALLFGADSFWEGIDLPGEVLQILVVTRLPFENPQRLQVKARNDFLEQQGINPFFQESVPHAALRLRQALGRLIRSETDKGVMLLLDRRLITARYGGQLRKSLPKELPVVEAPFDEVLEELSDFLSSDKNPNNQ</sequence>
<dbReference type="EC" id="3.1.-.-" evidence="10 11"/>
<dbReference type="Gene3D" id="3.40.50.300">
    <property type="entry name" value="P-loop containing nucleotide triphosphate hydrolases"/>
    <property type="match status" value="2"/>
</dbReference>
<dbReference type="GO" id="GO:0005524">
    <property type="term" value="F:ATP binding"/>
    <property type="evidence" value="ECO:0007669"/>
    <property type="project" value="UniProtKB-UniRule"/>
</dbReference>
<evidence type="ECO:0000256" key="7">
    <source>
        <dbReference type="ARBA" id="ARBA00022839"/>
    </source>
</evidence>
<dbReference type="Pfam" id="PF13307">
    <property type="entry name" value="Helicase_C_2"/>
    <property type="match status" value="1"/>
</dbReference>
<dbReference type="InterPro" id="IPR036397">
    <property type="entry name" value="RNaseH_sf"/>
</dbReference>
<evidence type="ECO:0000313" key="13">
    <source>
        <dbReference type="EMBL" id="GCF92916.1"/>
    </source>
</evidence>
<organism evidence="13 14">
    <name type="scientific">Enterococcus florum</name>
    <dbReference type="NCBI Taxonomy" id="2480627"/>
    <lineage>
        <taxon>Bacteria</taxon>
        <taxon>Bacillati</taxon>
        <taxon>Bacillota</taxon>
        <taxon>Bacilli</taxon>
        <taxon>Lactobacillales</taxon>
        <taxon>Enterococcaceae</taxon>
        <taxon>Enterococcus</taxon>
    </lineage>
</organism>
<evidence type="ECO:0000256" key="2">
    <source>
        <dbReference type="ARBA" id="ARBA00022695"/>
    </source>
</evidence>
<dbReference type="InterPro" id="IPR006555">
    <property type="entry name" value="ATP-dep_Helicase_C"/>
</dbReference>
<dbReference type="NCBIfam" id="TIGR01407">
    <property type="entry name" value="dinG_rel"/>
    <property type="match status" value="1"/>
</dbReference>
<dbReference type="InterPro" id="IPR013520">
    <property type="entry name" value="Ribonucl_H"/>
</dbReference>
<evidence type="ECO:0000256" key="9">
    <source>
        <dbReference type="ARBA" id="ARBA00022932"/>
    </source>
</evidence>
<dbReference type="PANTHER" id="PTHR30231">
    <property type="entry name" value="DNA POLYMERASE III SUBUNIT EPSILON"/>
    <property type="match status" value="1"/>
</dbReference>
<dbReference type="PANTHER" id="PTHR30231:SF41">
    <property type="entry name" value="DNA POLYMERASE III SUBUNIT EPSILON"/>
    <property type="match status" value="1"/>
</dbReference>
<dbReference type="GO" id="GO:0045004">
    <property type="term" value="P:DNA replication proofreading"/>
    <property type="evidence" value="ECO:0007669"/>
    <property type="project" value="TreeGrafter"/>
</dbReference>
<dbReference type="InterPro" id="IPR014013">
    <property type="entry name" value="Helic_SF1/SF2_ATP-bd_DinG/Rad3"/>
</dbReference>
<keyword evidence="3" id="KW-0235">DNA replication</keyword>
<proteinExistence type="inferred from homology"/>
<dbReference type="Gene3D" id="3.30.420.10">
    <property type="entry name" value="Ribonuclease H-like superfamily/Ribonuclease H"/>
    <property type="match status" value="1"/>
</dbReference>
<keyword evidence="1" id="KW-0808">Transferase</keyword>
<dbReference type="Proteomes" id="UP000290567">
    <property type="component" value="Unassembled WGS sequence"/>
</dbReference>
<feature type="binding site" evidence="10">
    <location>
        <begin position="282"/>
        <end position="289"/>
    </location>
    <ligand>
        <name>ATP</name>
        <dbReference type="ChEBI" id="CHEBI:30616"/>
    </ligand>
</feature>
<keyword evidence="7 10" id="KW-0269">Exonuclease</keyword>
<keyword evidence="8 10" id="KW-0067">ATP-binding</keyword>
<keyword evidence="14" id="KW-1185">Reference proteome</keyword>
<dbReference type="PROSITE" id="PS51193">
    <property type="entry name" value="HELICASE_ATP_BIND_2"/>
    <property type="match status" value="1"/>
</dbReference>
<dbReference type="AlphaFoldDB" id="A0A4P5P694"/>
<evidence type="ECO:0000256" key="8">
    <source>
        <dbReference type="ARBA" id="ARBA00022840"/>
    </source>
</evidence>
<comment type="caution">
    <text evidence="13">The sequence shown here is derived from an EMBL/GenBank/DDBJ whole genome shotgun (WGS) entry which is preliminary data.</text>
</comment>
<protein>
    <recommendedName>
        <fullName evidence="10 11">3'-5' exonuclease DinG</fullName>
        <ecNumber evidence="10 11">3.1.-.-</ecNumber>
    </recommendedName>
</protein>
<evidence type="ECO:0000256" key="5">
    <source>
        <dbReference type="ARBA" id="ARBA00022741"/>
    </source>
</evidence>
<dbReference type="GO" id="GO:0016818">
    <property type="term" value="F:hydrolase activity, acting on acid anhydrides, in phosphorus-containing anhydrides"/>
    <property type="evidence" value="ECO:0007669"/>
    <property type="project" value="InterPro"/>
</dbReference>
<dbReference type="GO" id="GO:0003887">
    <property type="term" value="F:DNA-directed DNA polymerase activity"/>
    <property type="evidence" value="ECO:0007669"/>
    <property type="project" value="UniProtKB-KW"/>
</dbReference>
<comment type="function">
    <text evidence="10 11">3'-5' exonuclease.</text>
</comment>
<dbReference type="OrthoDB" id="9803913at2"/>
<dbReference type="SUPFAM" id="SSF52540">
    <property type="entry name" value="P-loop containing nucleoside triphosphate hydrolases"/>
    <property type="match status" value="2"/>
</dbReference>
<dbReference type="EMBL" id="BJCC01000007">
    <property type="protein sequence ID" value="GCF92916.1"/>
    <property type="molecule type" value="Genomic_DNA"/>
</dbReference>
<evidence type="ECO:0000256" key="1">
    <source>
        <dbReference type="ARBA" id="ARBA00022679"/>
    </source>
</evidence>
<dbReference type="Pfam" id="PF00929">
    <property type="entry name" value="RNase_T"/>
    <property type="match status" value="1"/>
</dbReference>
<evidence type="ECO:0000259" key="12">
    <source>
        <dbReference type="PROSITE" id="PS51193"/>
    </source>
</evidence>
<dbReference type="FunFam" id="3.30.420.10:FF:000045">
    <property type="entry name" value="3'-5' exonuclease DinG"/>
    <property type="match status" value="1"/>
</dbReference>
<dbReference type="InterPro" id="IPR006054">
    <property type="entry name" value="DnaQ"/>
</dbReference>
<dbReference type="InterPro" id="IPR006310">
    <property type="entry name" value="DinG"/>
</dbReference>
<evidence type="ECO:0000256" key="6">
    <source>
        <dbReference type="ARBA" id="ARBA00022801"/>
    </source>
</evidence>
<evidence type="ECO:0000313" key="14">
    <source>
        <dbReference type="Proteomes" id="UP000290567"/>
    </source>
</evidence>
<dbReference type="InterPro" id="IPR027417">
    <property type="entry name" value="P-loop_NTPase"/>
</dbReference>
<dbReference type="SUPFAM" id="SSF53098">
    <property type="entry name" value="Ribonuclease H-like"/>
    <property type="match status" value="1"/>
</dbReference>
<dbReference type="InterPro" id="IPR012337">
    <property type="entry name" value="RNaseH-like_sf"/>
</dbReference>
<evidence type="ECO:0000256" key="11">
    <source>
        <dbReference type="RuleBase" id="RU364106"/>
    </source>
</evidence>
<evidence type="ECO:0000256" key="10">
    <source>
        <dbReference type="HAMAP-Rule" id="MF_02206"/>
    </source>
</evidence>
<dbReference type="GO" id="GO:0005829">
    <property type="term" value="C:cytosol"/>
    <property type="evidence" value="ECO:0007669"/>
    <property type="project" value="TreeGrafter"/>
</dbReference>
<feature type="short sequence motif" description="DEAH box" evidence="10">
    <location>
        <begin position="460"/>
        <end position="463"/>
    </location>
</feature>
<reference evidence="14" key="1">
    <citation type="submission" date="2019-02" db="EMBL/GenBank/DDBJ databases">
        <title>Draft genome sequence of Enterococcus sp. Gos25-1.</title>
        <authorList>
            <person name="Tanaka N."/>
            <person name="Shiwa Y."/>
            <person name="Fujita N."/>
        </authorList>
    </citation>
    <scope>NUCLEOTIDE SEQUENCE [LARGE SCALE GENOMIC DNA]</scope>
    <source>
        <strain evidence="14">Gos25-1</strain>
    </source>
</reference>
<dbReference type="CDD" id="cd06127">
    <property type="entry name" value="DEDDh"/>
    <property type="match status" value="1"/>
</dbReference>
<evidence type="ECO:0000256" key="4">
    <source>
        <dbReference type="ARBA" id="ARBA00022722"/>
    </source>
</evidence>
<name>A0A4P5P694_9ENTE</name>
<dbReference type="GO" id="GO:0004386">
    <property type="term" value="F:helicase activity"/>
    <property type="evidence" value="ECO:0007669"/>
    <property type="project" value="InterPro"/>
</dbReference>
<dbReference type="NCBIfam" id="TIGR00573">
    <property type="entry name" value="dnaq"/>
    <property type="match status" value="1"/>
</dbReference>
<keyword evidence="2" id="KW-0548">Nucleotidyltransferase</keyword>
<dbReference type="GO" id="GO:0003677">
    <property type="term" value="F:DNA binding"/>
    <property type="evidence" value="ECO:0007669"/>
    <property type="project" value="InterPro"/>
</dbReference>
<comment type="similarity">
    <text evidence="10 11">Belongs to the helicase family. DinG subfamily. Type 2 sub-subfamily.</text>
</comment>
<keyword evidence="4 10" id="KW-0540">Nuclease</keyword>